<dbReference type="AlphaFoldDB" id="A0A834HRZ1"/>
<reference evidence="1" key="1">
    <citation type="submission" date="2020-08" db="EMBL/GenBank/DDBJ databases">
        <title>Genome sequencing and assembly of the red palm weevil Rhynchophorus ferrugineus.</title>
        <authorList>
            <person name="Dias G.B."/>
            <person name="Bergman C.M."/>
            <person name="Manee M."/>
        </authorList>
    </citation>
    <scope>NUCLEOTIDE SEQUENCE</scope>
    <source>
        <strain evidence="1">AA-2017</strain>
        <tissue evidence="1">Whole larva</tissue>
    </source>
</reference>
<gene>
    <name evidence="1" type="ORF">GWI33_020721</name>
</gene>
<dbReference type="Proteomes" id="UP000625711">
    <property type="component" value="Unassembled WGS sequence"/>
</dbReference>
<organism evidence="1 2">
    <name type="scientific">Rhynchophorus ferrugineus</name>
    <name type="common">Red palm weevil</name>
    <name type="synonym">Curculio ferrugineus</name>
    <dbReference type="NCBI Taxonomy" id="354439"/>
    <lineage>
        <taxon>Eukaryota</taxon>
        <taxon>Metazoa</taxon>
        <taxon>Ecdysozoa</taxon>
        <taxon>Arthropoda</taxon>
        <taxon>Hexapoda</taxon>
        <taxon>Insecta</taxon>
        <taxon>Pterygota</taxon>
        <taxon>Neoptera</taxon>
        <taxon>Endopterygota</taxon>
        <taxon>Coleoptera</taxon>
        <taxon>Polyphaga</taxon>
        <taxon>Cucujiformia</taxon>
        <taxon>Curculionidae</taxon>
        <taxon>Dryophthorinae</taxon>
        <taxon>Rhynchophorus</taxon>
    </lineage>
</organism>
<comment type="caution">
    <text evidence="1">The sequence shown here is derived from an EMBL/GenBank/DDBJ whole genome shotgun (WGS) entry which is preliminary data.</text>
</comment>
<evidence type="ECO:0000313" key="2">
    <source>
        <dbReference type="Proteomes" id="UP000625711"/>
    </source>
</evidence>
<name>A0A834HRZ1_RHYFE</name>
<sequence length="127" mass="13695">MRQIDIYNNNPTGWIVMGPFSMQISAIYYTNLISSVGGYAEGCDGKETDRKVALGRGTGTALSLNLDGGLMHRSLRRGKFPPGPSTGDLMKAMRCDAHGSPSRQQWGRSIAACTREGTSSDLGYAVY</sequence>
<protein>
    <submittedName>
        <fullName evidence="1">Uncharacterized protein</fullName>
    </submittedName>
</protein>
<evidence type="ECO:0000313" key="1">
    <source>
        <dbReference type="EMBL" id="KAF7265987.1"/>
    </source>
</evidence>
<keyword evidence="2" id="KW-1185">Reference proteome</keyword>
<dbReference type="EMBL" id="JAACXV010014582">
    <property type="protein sequence ID" value="KAF7265987.1"/>
    <property type="molecule type" value="Genomic_DNA"/>
</dbReference>
<proteinExistence type="predicted"/>
<accession>A0A834HRZ1</accession>